<evidence type="ECO:0000313" key="1">
    <source>
        <dbReference type="EMBL" id="KIW86720.1"/>
    </source>
</evidence>
<evidence type="ECO:0000313" key="2">
    <source>
        <dbReference type="Proteomes" id="UP000053789"/>
    </source>
</evidence>
<dbReference type="GeneID" id="27705634"/>
<dbReference type="Proteomes" id="UP000053789">
    <property type="component" value="Unassembled WGS sequence"/>
</dbReference>
<dbReference type="HOGENOM" id="CLU_2468870_0_0_1"/>
<proteinExistence type="predicted"/>
<gene>
    <name evidence="1" type="ORF">Z519_12706</name>
</gene>
<sequence>MAGLKITLDNCVSIESEMPDANWIIERMPSKRVISCLVALSDVTYIILKFSHVTDLNHNAVPYHPDKPPDNRIAVMANTTVNQGNTGA</sequence>
<dbReference type="VEuPathDB" id="FungiDB:Z519_12706"/>
<name>A0A0D2H765_CLAB1</name>
<reference evidence="1" key="1">
    <citation type="submission" date="2015-01" db="EMBL/GenBank/DDBJ databases">
        <title>The Genome Sequence of Cladophialophora bantiana CBS 173.52.</title>
        <authorList>
            <consortium name="The Broad Institute Genomics Platform"/>
            <person name="Cuomo C."/>
            <person name="de Hoog S."/>
            <person name="Gorbushina A."/>
            <person name="Stielow B."/>
            <person name="Teixiera M."/>
            <person name="Abouelleil A."/>
            <person name="Chapman S.B."/>
            <person name="Priest M."/>
            <person name="Young S.K."/>
            <person name="Wortman J."/>
            <person name="Nusbaum C."/>
            <person name="Birren B."/>
        </authorList>
    </citation>
    <scope>NUCLEOTIDE SEQUENCE [LARGE SCALE GENOMIC DNA]</scope>
    <source>
        <strain evidence="1">CBS 173.52</strain>
    </source>
</reference>
<organism evidence="1 2">
    <name type="scientific">Cladophialophora bantiana (strain ATCC 10958 / CBS 173.52 / CDC B-1940 / NIH 8579)</name>
    <name type="common">Xylohypha bantiana</name>
    <dbReference type="NCBI Taxonomy" id="1442370"/>
    <lineage>
        <taxon>Eukaryota</taxon>
        <taxon>Fungi</taxon>
        <taxon>Dikarya</taxon>
        <taxon>Ascomycota</taxon>
        <taxon>Pezizomycotina</taxon>
        <taxon>Eurotiomycetes</taxon>
        <taxon>Chaetothyriomycetidae</taxon>
        <taxon>Chaetothyriales</taxon>
        <taxon>Herpotrichiellaceae</taxon>
        <taxon>Cladophialophora</taxon>
    </lineage>
</organism>
<protein>
    <submittedName>
        <fullName evidence="1">Uncharacterized protein</fullName>
    </submittedName>
</protein>
<dbReference type="EMBL" id="KN847012">
    <property type="protein sequence ID" value="KIW86720.1"/>
    <property type="molecule type" value="Genomic_DNA"/>
</dbReference>
<keyword evidence="2" id="KW-1185">Reference proteome</keyword>
<dbReference type="AlphaFoldDB" id="A0A0D2H765"/>
<accession>A0A0D2H765</accession>
<dbReference type="OrthoDB" id="5985073at2759"/>
<dbReference type="RefSeq" id="XP_016613389.1">
    <property type="nucleotide sequence ID" value="XM_016770411.1"/>
</dbReference>